<feature type="active site" description="Nucleophile" evidence="4">
    <location>
        <position position="78"/>
    </location>
</feature>
<evidence type="ECO:0000313" key="7">
    <source>
        <dbReference type="Proteomes" id="UP000626370"/>
    </source>
</evidence>
<comment type="function">
    <text evidence="4">Responsible for synthesis of pseudouridine from uracil-13 in transfer RNAs.</text>
</comment>
<dbReference type="Gene3D" id="3.30.2340.10">
    <property type="entry name" value="TruD, insertion domain"/>
    <property type="match status" value="1"/>
</dbReference>
<dbReference type="InterPro" id="IPR043165">
    <property type="entry name" value="TruD_insert_sf"/>
</dbReference>
<comment type="similarity">
    <text evidence="1 4">Belongs to the pseudouridine synthase TruD family.</text>
</comment>
<keyword evidence="7" id="KW-1185">Reference proteome</keyword>
<dbReference type="InterPro" id="IPR011760">
    <property type="entry name" value="PsdUridine_synth_TruD_insert"/>
</dbReference>
<sequence>MTMNLAYLYGEPTSTGDLRTKMEDFVVLEQLSFTPSGTGEHLLIKIRKTGVNTVFVARQLAKYFGVKEAMVTYAGLKDRFAVTEQWFGVHIPGKATDDLSQLTIDGVEVLTYKRHDKKLRIGALTGNQFEITLRSVRNADELVRRWYAVVSHGVPNYYGEQRFGINGGNIDRAKAMFTGVKVKDRKKRSIYLSAARSYLFNELVSERVKNNHFETLSVGDVMMLAGTQSIFHLDEVDESIQQRFNEKDIDLTACLWGSGELKTTGRIAAGEYALVEKHPEICHGLIKFGLKQERRRIRLSLSNAEIIVDKQSSETDDKYSKILLKFFLPAGCFATTILRELLIYNDLTEREHADSHRE</sequence>
<evidence type="ECO:0000256" key="4">
    <source>
        <dbReference type="HAMAP-Rule" id="MF_01082"/>
    </source>
</evidence>
<dbReference type="Pfam" id="PF01142">
    <property type="entry name" value="TruD"/>
    <property type="match status" value="2"/>
</dbReference>
<dbReference type="InterPro" id="IPR042214">
    <property type="entry name" value="TruD_catalytic"/>
</dbReference>
<evidence type="ECO:0000256" key="1">
    <source>
        <dbReference type="ARBA" id="ARBA00007953"/>
    </source>
</evidence>
<dbReference type="EC" id="5.4.99.27" evidence="4"/>
<gene>
    <name evidence="4 6" type="primary">truD</name>
    <name evidence="6" type="ORF">GCM10011501_15970</name>
</gene>
<dbReference type="InterPro" id="IPR020119">
    <property type="entry name" value="PsdUridine_synth_TruD_CS"/>
</dbReference>
<dbReference type="InterPro" id="IPR020103">
    <property type="entry name" value="PsdUridine_synth_cat_dom_sf"/>
</dbReference>
<dbReference type="Proteomes" id="UP000626370">
    <property type="component" value="Unassembled WGS sequence"/>
</dbReference>
<accession>A0ABQ3ILJ2</accession>
<comment type="caution">
    <text evidence="6">The sequence shown here is derived from an EMBL/GenBank/DDBJ whole genome shotgun (WGS) entry which is preliminary data.</text>
</comment>
<dbReference type="Gene3D" id="3.30.2350.20">
    <property type="entry name" value="TruD, catalytic domain"/>
    <property type="match status" value="1"/>
</dbReference>
<dbReference type="PROSITE" id="PS50984">
    <property type="entry name" value="TRUD"/>
    <property type="match status" value="1"/>
</dbReference>
<evidence type="ECO:0000259" key="5">
    <source>
        <dbReference type="PROSITE" id="PS50984"/>
    </source>
</evidence>
<dbReference type="PANTHER" id="PTHR47811">
    <property type="entry name" value="TRNA PSEUDOURIDINE SYNTHASE D"/>
    <property type="match status" value="1"/>
</dbReference>
<evidence type="ECO:0000256" key="3">
    <source>
        <dbReference type="ARBA" id="ARBA00023235"/>
    </source>
</evidence>
<dbReference type="CDD" id="cd02575">
    <property type="entry name" value="PseudoU_synth_EcTruD"/>
    <property type="match status" value="1"/>
</dbReference>
<dbReference type="NCBIfam" id="TIGR00094">
    <property type="entry name" value="tRNA_TruD_broad"/>
    <property type="match status" value="1"/>
</dbReference>
<dbReference type="InterPro" id="IPR001656">
    <property type="entry name" value="PsdUridine_synth_TruD"/>
</dbReference>
<evidence type="ECO:0000313" key="6">
    <source>
        <dbReference type="EMBL" id="GHE87343.1"/>
    </source>
</evidence>
<name>A0ABQ3ILJ2_9GAMM</name>
<keyword evidence="3 4" id="KW-0413">Isomerase</keyword>
<proteinExistence type="inferred from homology"/>
<keyword evidence="2 4" id="KW-0819">tRNA processing</keyword>
<comment type="catalytic activity">
    <reaction evidence="4">
        <text>uridine(13) in tRNA = pseudouridine(13) in tRNA</text>
        <dbReference type="Rhea" id="RHEA:42540"/>
        <dbReference type="Rhea" id="RHEA-COMP:10105"/>
        <dbReference type="Rhea" id="RHEA-COMP:10106"/>
        <dbReference type="ChEBI" id="CHEBI:65314"/>
        <dbReference type="ChEBI" id="CHEBI:65315"/>
        <dbReference type="EC" id="5.4.99.27"/>
    </reaction>
</comment>
<reference evidence="7" key="1">
    <citation type="journal article" date="2019" name="Int. J. Syst. Evol. Microbiol.">
        <title>The Global Catalogue of Microorganisms (GCM) 10K type strain sequencing project: providing services to taxonomists for standard genome sequencing and annotation.</title>
        <authorList>
            <consortium name="The Broad Institute Genomics Platform"/>
            <consortium name="The Broad Institute Genome Sequencing Center for Infectious Disease"/>
            <person name="Wu L."/>
            <person name="Ma J."/>
        </authorList>
    </citation>
    <scope>NUCLEOTIDE SEQUENCE [LARGE SCALE GENOMIC DNA]</scope>
    <source>
        <strain evidence="7">CGMCC 1.15922</strain>
    </source>
</reference>
<dbReference type="HAMAP" id="MF_01082">
    <property type="entry name" value="TruD"/>
    <property type="match status" value="1"/>
</dbReference>
<organism evidence="6 7">
    <name type="scientific">Thalassotalea profundi</name>
    <dbReference type="NCBI Taxonomy" id="2036687"/>
    <lineage>
        <taxon>Bacteria</taxon>
        <taxon>Pseudomonadati</taxon>
        <taxon>Pseudomonadota</taxon>
        <taxon>Gammaproteobacteria</taxon>
        <taxon>Alteromonadales</taxon>
        <taxon>Colwelliaceae</taxon>
        <taxon>Thalassotalea</taxon>
    </lineage>
</organism>
<dbReference type="PROSITE" id="PS01268">
    <property type="entry name" value="UPF0024"/>
    <property type="match status" value="1"/>
</dbReference>
<dbReference type="InterPro" id="IPR050170">
    <property type="entry name" value="TruD_pseudoU_synthase"/>
</dbReference>
<evidence type="ECO:0000256" key="2">
    <source>
        <dbReference type="ARBA" id="ARBA00022694"/>
    </source>
</evidence>
<dbReference type="SUPFAM" id="SSF55120">
    <property type="entry name" value="Pseudouridine synthase"/>
    <property type="match status" value="1"/>
</dbReference>
<dbReference type="PANTHER" id="PTHR47811:SF1">
    <property type="entry name" value="TRNA PSEUDOURIDINE SYNTHASE D"/>
    <property type="match status" value="1"/>
</dbReference>
<dbReference type="EMBL" id="BNAH01000005">
    <property type="protein sequence ID" value="GHE87343.1"/>
    <property type="molecule type" value="Genomic_DNA"/>
</dbReference>
<feature type="domain" description="TRUD" evidence="5">
    <location>
        <begin position="153"/>
        <end position="300"/>
    </location>
</feature>
<dbReference type="CDD" id="cd01291">
    <property type="entry name" value="PseudoU_synth"/>
    <property type="match status" value="1"/>
</dbReference>
<protein>
    <recommendedName>
        <fullName evidence="4">tRNA pseudouridine synthase D</fullName>
        <ecNumber evidence="4">5.4.99.27</ecNumber>
    </recommendedName>
    <alternativeName>
        <fullName evidence="4">tRNA pseudouridine(13) synthase</fullName>
    </alternativeName>
    <alternativeName>
        <fullName evidence="4">tRNA pseudouridylate synthase D</fullName>
    </alternativeName>
    <alternativeName>
        <fullName evidence="4">tRNA-uridine isomerase D</fullName>
    </alternativeName>
</protein>